<evidence type="ECO:0000256" key="7">
    <source>
        <dbReference type="ARBA" id="ARBA00022840"/>
    </source>
</evidence>
<evidence type="ECO:0000256" key="3">
    <source>
        <dbReference type="ARBA" id="ARBA00022448"/>
    </source>
</evidence>
<dbReference type="GO" id="GO:0005886">
    <property type="term" value="C:plasma membrane"/>
    <property type="evidence" value="ECO:0007669"/>
    <property type="project" value="UniProtKB-SubCell"/>
</dbReference>
<proteinExistence type="inferred from homology"/>
<dbReference type="Pfam" id="PF19055">
    <property type="entry name" value="ABC2_membrane_7"/>
    <property type="match status" value="1"/>
</dbReference>
<dbReference type="EMBL" id="FJOG01000034">
    <property type="protein sequence ID" value="CZR66015.1"/>
    <property type="molecule type" value="Genomic_DNA"/>
</dbReference>
<feature type="domain" description="ABC transporter" evidence="13">
    <location>
        <begin position="109"/>
        <end position="358"/>
    </location>
</feature>
<gene>
    <name evidence="14" type="ORF">PAC_15915</name>
</gene>
<evidence type="ECO:0000256" key="1">
    <source>
        <dbReference type="ARBA" id="ARBA00004651"/>
    </source>
</evidence>
<evidence type="ECO:0000256" key="4">
    <source>
        <dbReference type="ARBA" id="ARBA00022475"/>
    </source>
</evidence>
<dbReference type="Pfam" id="PF06422">
    <property type="entry name" value="PDR_CDR"/>
    <property type="match status" value="1"/>
</dbReference>
<keyword evidence="3" id="KW-0813">Transport</keyword>
<dbReference type="GO" id="GO:0005524">
    <property type="term" value="F:ATP binding"/>
    <property type="evidence" value="ECO:0007669"/>
    <property type="project" value="UniProtKB-KW"/>
</dbReference>
<keyword evidence="7 14" id="KW-0067">ATP-binding</keyword>
<dbReference type="InterPro" id="IPR017871">
    <property type="entry name" value="ABC_transporter-like_CS"/>
</dbReference>
<comment type="subcellular location">
    <subcellularLocation>
        <location evidence="1">Cell membrane</location>
        <topology evidence="1">Multi-pass membrane protein</topology>
    </subcellularLocation>
</comment>
<dbReference type="GO" id="GO:0140359">
    <property type="term" value="F:ABC-type transporter activity"/>
    <property type="evidence" value="ECO:0007669"/>
    <property type="project" value="InterPro"/>
</dbReference>
<feature type="transmembrane region" description="Helical" evidence="12">
    <location>
        <begin position="564"/>
        <end position="587"/>
    </location>
</feature>
<sequence length="1431" mass="158653">MASQLKLPASPAEAEAEHGENLITRVLSHISAFSARIQGERFDDDADDNRGYNIEDWAHMPEVKAIQGGDGSGPHKSRRLGITWKDLTIKGVGADACFNESIASQLLPGKLKGGGASLASLRTIINNSHGCVKPGEMLLVLGRPGAGCTTLLKVLSNRRAGFTDVDGQVNFGSLDYKEAARYRGQIVMNTEEEIFFPTLTVGQTIDFATRMKMPTNLAPGFSSAEHARVASRDFLLELLGISHTFDTKVGNEYIRGVSGGERKRVSIIETMATRGSIYCWDNPTRGLDASTALQYIKAVRDMTSIFGLASIVTIYQAGNGIYDLFDKVLVLDEGKEIYYGPLKAAKPFMEDLGFVCPDGANVADFLTGVTVPTERIIRPGFEMKFPRNAEAILTQYQISDIKKEMEAEYDYPTTQKAKEDTEEFAQAIEDEKHPSILMKKLPVTVRFTTQLKAAVRRQYQIIRGDMAVLIIKQVSNIIQALTSGSLFYNTPNNSSGIFIKSGALFVALLFNSLVALSEVTDSFLGRPVLAKHKSFALYHPAAFCLAQIGVDLPVYMFQVSAFSLILYFMVGLTSSASVFFTFWFIVFSTTMCMTALFRAIGAAFSTFDAASKLSGFLVSSLLMYNGYMIPKTEMHPWFGWIFWVDPLAYAYDALLSNEFHDKILPCVGTNLVPNGPGYSAITNQACTGVRGALRGATSVTGEQYLESLKYSYSHMWRNVGIVWVLWAFFVFLTIMFTSAWKEKSRQSGLLLVPRDLSKKPARLPPQDEEAHVKDEQTAVSSNSSATKVSQTTNGQLIQNTSVFTWKNLTYTVQTTHGPRVLLNNVHGWVKPGMLGALMGSSGAGKTTLLDVLAQRKVDGTIKGSVLVDGHPLSISFQRSAGYCEQLDVHESLATVREALEFSALLRQSRTIPKEEKLKYVDVIVDLLEMHDIENCLIGTTGGAGLSVEQRKRLTIGVELVAKPSILIFLDEPTSGLDGQAAYNIIRFLKKLAAVGQAILVTIHQPSAQLFSQFDTLLLLAKGGNTVYFGDIGENGSHVKEYFERYDAPCPPNANPAEHMIDVVSGHGKDWNKVWLESPEHDKMLAELDRMVAEANSSPPRTTDDGFEFAMPLWDQIKIVTTRMSVAMWRNTGYVNNKFSLHIIIGLFTGFSFWKVGNSVGDLQLRLFAIFQFIFVAPGVIAQLQPLFIEKRDIYEAREKKSKMYSWIAFVTGLIVAELPYLVLCAIQFFLCFYYTVGFSGDSSKAGAVVFVMLMYEFVYTGIGQFIAAYAPNAVAASLINPLVIFTLVGFCGVLVPYSQMTEFWRYWLYYIDPFKYLMGALLMFTTHDVVVTCKESEFAVFEPLANQTCREYLGDYMQQLGSGTNLTNPDATTGCRVCQYKGGSDYLRTLNLPDYYYGWRDAAIVVIFVFSSYGLVYLLMKLRTKKTKTAE</sequence>
<dbReference type="PROSITE" id="PS50893">
    <property type="entry name" value="ABC_TRANSPORTER_2"/>
    <property type="match status" value="2"/>
</dbReference>
<comment type="similarity">
    <text evidence="2">Belongs to the ABC transporter superfamily. ABCG family. PDR (TC 3.A.1.205) subfamily.</text>
</comment>
<dbReference type="InterPro" id="IPR003593">
    <property type="entry name" value="AAA+_ATPase"/>
</dbReference>
<evidence type="ECO:0000256" key="11">
    <source>
        <dbReference type="SAM" id="MobiDB-lite"/>
    </source>
</evidence>
<dbReference type="InterPro" id="IPR027417">
    <property type="entry name" value="P-loop_NTPase"/>
</dbReference>
<keyword evidence="6" id="KW-0547">Nucleotide-binding</keyword>
<dbReference type="Pfam" id="PF01061">
    <property type="entry name" value="ABC2_membrane"/>
    <property type="match status" value="2"/>
</dbReference>
<keyword evidence="5 12" id="KW-0812">Transmembrane</keyword>
<dbReference type="Pfam" id="PF00005">
    <property type="entry name" value="ABC_tran"/>
    <property type="match status" value="2"/>
</dbReference>
<evidence type="ECO:0000256" key="6">
    <source>
        <dbReference type="ARBA" id="ARBA00022741"/>
    </source>
</evidence>
<evidence type="ECO:0000256" key="5">
    <source>
        <dbReference type="ARBA" id="ARBA00022692"/>
    </source>
</evidence>
<keyword evidence="9 12" id="KW-0472">Membrane</keyword>
<name>A0A1L7XLT8_9HELO</name>
<dbReference type="InterPro" id="IPR010929">
    <property type="entry name" value="PDR_CDR_ABC"/>
</dbReference>
<dbReference type="Gene3D" id="3.40.50.300">
    <property type="entry name" value="P-loop containing nucleotide triphosphate hydrolases"/>
    <property type="match status" value="2"/>
</dbReference>
<evidence type="ECO:0000256" key="2">
    <source>
        <dbReference type="ARBA" id="ARBA00006012"/>
    </source>
</evidence>
<evidence type="ECO:0000256" key="8">
    <source>
        <dbReference type="ARBA" id="ARBA00022989"/>
    </source>
</evidence>
<dbReference type="FunFam" id="3.40.50.300:FF:001465">
    <property type="entry name" value="ABC multidrug transporter (Eurofung)"/>
    <property type="match status" value="1"/>
</dbReference>
<feature type="transmembrane region" description="Helical" evidence="12">
    <location>
        <begin position="720"/>
        <end position="740"/>
    </location>
</feature>
<dbReference type="Proteomes" id="UP000184330">
    <property type="component" value="Unassembled WGS sequence"/>
</dbReference>
<dbReference type="InterPro" id="IPR034003">
    <property type="entry name" value="ABCG_PDR_2"/>
</dbReference>
<dbReference type="SUPFAM" id="SSF52540">
    <property type="entry name" value="P-loop containing nucleoside triphosphate hydrolases"/>
    <property type="match status" value="2"/>
</dbReference>
<evidence type="ECO:0000256" key="10">
    <source>
        <dbReference type="ARBA" id="ARBA00023180"/>
    </source>
</evidence>
<organism evidence="14 15">
    <name type="scientific">Phialocephala subalpina</name>
    <dbReference type="NCBI Taxonomy" id="576137"/>
    <lineage>
        <taxon>Eukaryota</taxon>
        <taxon>Fungi</taxon>
        <taxon>Dikarya</taxon>
        <taxon>Ascomycota</taxon>
        <taxon>Pezizomycotina</taxon>
        <taxon>Leotiomycetes</taxon>
        <taxon>Helotiales</taxon>
        <taxon>Mollisiaceae</taxon>
        <taxon>Phialocephala</taxon>
        <taxon>Phialocephala fortinii species complex</taxon>
    </lineage>
</organism>
<evidence type="ECO:0000313" key="14">
    <source>
        <dbReference type="EMBL" id="CZR66015.1"/>
    </source>
</evidence>
<accession>A0A1L7XLT8</accession>
<dbReference type="PANTHER" id="PTHR19241">
    <property type="entry name" value="ATP-BINDING CASSETTE TRANSPORTER"/>
    <property type="match status" value="1"/>
</dbReference>
<keyword evidence="4" id="KW-1003">Cell membrane</keyword>
<dbReference type="GO" id="GO:0016887">
    <property type="term" value="F:ATP hydrolysis activity"/>
    <property type="evidence" value="ECO:0007669"/>
    <property type="project" value="InterPro"/>
</dbReference>
<feature type="compositionally biased region" description="Polar residues" evidence="11">
    <location>
        <begin position="777"/>
        <end position="786"/>
    </location>
</feature>
<reference evidence="14 15" key="1">
    <citation type="submission" date="2016-03" db="EMBL/GenBank/DDBJ databases">
        <authorList>
            <person name="Ploux O."/>
        </authorList>
    </citation>
    <scope>NUCLEOTIDE SEQUENCE [LARGE SCALE GENOMIC DNA]</scope>
    <source>
        <strain evidence="14 15">UAMH 11012</strain>
    </source>
</reference>
<dbReference type="SMART" id="SM00382">
    <property type="entry name" value="AAA"/>
    <property type="match status" value="2"/>
</dbReference>
<dbReference type="InterPro" id="IPR013525">
    <property type="entry name" value="ABC2_TM"/>
</dbReference>
<feature type="transmembrane region" description="Helical" evidence="12">
    <location>
        <begin position="1282"/>
        <end position="1300"/>
    </location>
</feature>
<feature type="domain" description="ABC transporter" evidence="13">
    <location>
        <begin position="803"/>
        <end position="1047"/>
    </location>
</feature>
<dbReference type="STRING" id="576137.A0A1L7XLT8"/>
<dbReference type="PROSITE" id="PS00211">
    <property type="entry name" value="ABC_TRANSPORTER_1"/>
    <property type="match status" value="1"/>
</dbReference>
<feature type="region of interest" description="Disordered" evidence="11">
    <location>
        <begin position="760"/>
        <end position="786"/>
    </location>
</feature>
<dbReference type="CDD" id="cd03233">
    <property type="entry name" value="ABCG_PDR_domain1"/>
    <property type="match status" value="1"/>
</dbReference>
<dbReference type="InterPro" id="IPR034001">
    <property type="entry name" value="ABCG_PDR_1"/>
</dbReference>
<protein>
    <submittedName>
        <fullName evidence="14">Probable ATP-binding cassette multidrug transport protein</fullName>
    </submittedName>
</protein>
<dbReference type="InterPro" id="IPR003439">
    <property type="entry name" value="ABC_transporter-like_ATP-bd"/>
</dbReference>
<feature type="transmembrane region" description="Helical" evidence="12">
    <location>
        <begin position="1247"/>
        <end position="1270"/>
    </location>
</feature>
<evidence type="ECO:0000259" key="13">
    <source>
        <dbReference type="PROSITE" id="PS50893"/>
    </source>
</evidence>
<evidence type="ECO:0000256" key="9">
    <source>
        <dbReference type="ARBA" id="ARBA00023136"/>
    </source>
</evidence>
<evidence type="ECO:0000313" key="15">
    <source>
        <dbReference type="Proteomes" id="UP000184330"/>
    </source>
</evidence>
<keyword evidence="8 12" id="KW-1133">Transmembrane helix</keyword>
<feature type="transmembrane region" description="Helical" evidence="12">
    <location>
        <begin position="1402"/>
        <end position="1420"/>
    </location>
</feature>
<keyword evidence="15" id="KW-1185">Reference proteome</keyword>
<feature type="transmembrane region" description="Helical" evidence="12">
    <location>
        <begin position="1204"/>
        <end position="1235"/>
    </location>
</feature>
<dbReference type="InterPro" id="IPR043926">
    <property type="entry name" value="ABCG_dom"/>
</dbReference>
<feature type="transmembrane region" description="Helical" evidence="12">
    <location>
        <begin position="1138"/>
        <end position="1156"/>
    </location>
</feature>
<keyword evidence="10" id="KW-0325">Glycoprotein</keyword>
<feature type="transmembrane region" description="Helical" evidence="12">
    <location>
        <begin position="1162"/>
        <end position="1183"/>
    </location>
</feature>
<dbReference type="FunFam" id="3.40.50.300:FF:000054">
    <property type="entry name" value="ABC multidrug transporter atrF"/>
    <property type="match status" value="1"/>
</dbReference>
<dbReference type="CDD" id="cd03232">
    <property type="entry name" value="ABCG_PDR_domain2"/>
    <property type="match status" value="1"/>
</dbReference>
<evidence type="ECO:0000256" key="12">
    <source>
        <dbReference type="SAM" id="Phobius"/>
    </source>
</evidence>
<dbReference type="OrthoDB" id="245989at2759"/>